<dbReference type="EMBL" id="CAJOBI010366222">
    <property type="protein sequence ID" value="CAF5228274.1"/>
    <property type="molecule type" value="Genomic_DNA"/>
</dbReference>
<comment type="caution">
    <text evidence="1">The sequence shown here is derived from an EMBL/GenBank/DDBJ whole genome shotgun (WGS) entry which is preliminary data.</text>
</comment>
<feature type="non-terminal residue" evidence="1">
    <location>
        <position position="1"/>
    </location>
</feature>
<evidence type="ECO:0000313" key="2">
    <source>
        <dbReference type="Proteomes" id="UP000676336"/>
    </source>
</evidence>
<gene>
    <name evidence="1" type="ORF">SMN809_LOCUS85677</name>
</gene>
<dbReference type="Proteomes" id="UP000676336">
    <property type="component" value="Unassembled WGS sequence"/>
</dbReference>
<evidence type="ECO:0000313" key="1">
    <source>
        <dbReference type="EMBL" id="CAF5228274.1"/>
    </source>
</evidence>
<sequence length="85" mass="9866">IYHVPQTADHARTLFEQLSKFKLFPITTATLQMVCHNTLNGFYTSSIRMNQPRITDLKLHYGDEFEIVHEQLLETLQEKDSTGIT</sequence>
<dbReference type="AlphaFoldDB" id="A0A8S3KKL4"/>
<feature type="non-terminal residue" evidence="1">
    <location>
        <position position="85"/>
    </location>
</feature>
<organism evidence="1 2">
    <name type="scientific">Rotaria magnacalcarata</name>
    <dbReference type="NCBI Taxonomy" id="392030"/>
    <lineage>
        <taxon>Eukaryota</taxon>
        <taxon>Metazoa</taxon>
        <taxon>Spiralia</taxon>
        <taxon>Gnathifera</taxon>
        <taxon>Rotifera</taxon>
        <taxon>Eurotatoria</taxon>
        <taxon>Bdelloidea</taxon>
        <taxon>Philodinida</taxon>
        <taxon>Philodinidae</taxon>
        <taxon>Rotaria</taxon>
    </lineage>
</organism>
<reference evidence="1" key="1">
    <citation type="submission" date="2021-02" db="EMBL/GenBank/DDBJ databases">
        <authorList>
            <person name="Nowell W R."/>
        </authorList>
    </citation>
    <scope>NUCLEOTIDE SEQUENCE</scope>
</reference>
<name>A0A8S3KKL4_9BILA</name>
<protein>
    <submittedName>
        <fullName evidence="1">Uncharacterized protein</fullName>
    </submittedName>
</protein>
<accession>A0A8S3KKL4</accession>
<proteinExistence type="predicted"/>